<reference evidence="7" key="1">
    <citation type="submission" date="2016-06" db="UniProtKB">
        <authorList>
            <consortium name="WormBaseParasite"/>
        </authorList>
    </citation>
    <scope>IDENTIFICATION</scope>
</reference>
<protein>
    <submittedName>
        <fullName evidence="7">SPOC domain-containing protein</fullName>
    </submittedName>
</protein>
<dbReference type="EMBL" id="UYWY01019455">
    <property type="protein sequence ID" value="VDM37514.1"/>
    <property type="molecule type" value="Genomic_DNA"/>
</dbReference>
<feature type="domain" description="SPOC" evidence="4">
    <location>
        <begin position="1"/>
        <end position="195"/>
    </location>
</feature>
<evidence type="ECO:0000256" key="2">
    <source>
        <dbReference type="ARBA" id="ARBA00022884"/>
    </source>
</evidence>
<dbReference type="GO" id="GO:0003723">
    <property type="term" value="F:RNA binding"/>
    <property type="evidence" value="ECO:0007669"/>
    <property type="project" value="UniProtKB-KW"/>
</dbReference>
<sequence>MAGHCCAKNQRSKDTDAQGWRKYRNAEAIVGTVGYNEQQYAGVQSKMTDEQSYIALICLSCGFNKDDIRNQSEMLKERFVDYLESKQAAGICNVAIRRVGSSFGLVRTQKCALDGVIFKHAVAVCYSVLHTGVHAVPNVHPNAGALPGQHPSPNSIVHVFPPCEFATTFLQRNSPDLFETIRQQRANYLFVVITSAS</sequence>
<evidence type="ECO:0000313" key="6">
    <source>
        <dbReference type="Proteomes" id="UP000050794"/>
    </source>
</evidence>
<dbReference type="Proteomes" id="UP000050794">
    <property type="component" value="Unassembled WGS sequence"/>
</dbReference>
<comment type="subcellular location">
    <subcellularLocation>
        <location evidence="1">Nucleus</location>
    </subcellularLocation>
</comment>
<evidence type="ECO:0000313" key="5">
    <source>
        <dbReference type="EMBL" id="VDM37514.1"/>
    </source>
</evidence>
<dbReference type="InterPro" id="IPR010912">
    <property type="entry name" value="SPOC_met"/>
</dbReference>
<reference evidence="5 6" key="2">
    <citation type="submission" date="2018-11" db="EMBL/GenBank/DDBJ databases">
        <authorList>
            <consortium name="Pathogen Informatics"/>
        </authorList>
    </citation>
    <scope>NUCLEOTIDE SEQUENCE [LARGE SCALE GENOMIC DNA]</scope>
</reference>
<evidence type="ECO:0000256" key="3">
    <source>
        <dbReference type="ARBA" id="ARBA00023242"/>
    </source>
</evidence>
<dbReference type="AlphaFoldDB" id="A0A183UCJ4"/>
<gene>
    <name evidence="5" type="ORF">TCNE_LOCUS6214</name>
</gene>
<evidence type="ECO:0000259" key="4">
    <source>
        <dbReference type="PROSITE" id="PS50917"/>
    </source>
</evidence>
<proteinExistence type="predicted"/>
<evidence type="ECO:0000313" key="7">
    <source>
        <dbReference type="WBParaSite" id="TCNE_0000621401-mRNA-1"/>
    </source>
</evidence>
<keyword evidence="2" id="KW-0694">RNA-binding</keyword>
<dbReference type="PROSITE" id="PS50917">
    <property type="entry name" value="SPOC"/>
    <property type="match status" value="1"/>
</dbReference>
<dbReference type="WBParaSite" id="TCNE_0000621401-mRNA-1">
    <property type="protein sequence ID" value="TCNE_0000621401-mRNA-1"/>
    <property type="gene ID" value="TCNE_0000621401"/>
</dbReference>
<keyword evidence="6" id="KW-1185">Reference proteome</keyword>
<name>A0A183UCJ4_TOXCA</name>
<keyword evidence="3" id="KW-0539">Nucleus</keyword>
<dbReference type="GO" id="GO:0005634">
    <property type="term" value="C:nucleus"/>
    <property type="evidence" value="ECO:0007669"/>
    <property type="project" value="UniProtKB-SubCell"/>
</dbReference>
<organism evidence="6 7">
    <name type="scientific">Toxocara canis</name>
    <name type="common">Canine roundworm</name>
    <dbReference type="NCBI Taxonomy" id="6265"/>
    <lineage>
        <taxon>Eukaryota</taxon>
        <taxon>Metazoa</taxon>
        <taxon>Ecdysozoa</taxon>
        <taxon>Nematoda</taxon>
        <taxon>Chromadorea</taxon>
        <taxon>Rhabditida</taxon>
        <taxon>Spirurina</taxon>
        <taxon>Ascaridomorpha</taxon>
        <taxon>Ascaridoidea</taxon>
        <taxon>Toxocaridae</taxon>
        <taxon>Toxocara</taxon>
    </lineage>
</organism>
<dbReference type="Gene3D" id="2.40.290.10">
    <property type="match status" value="1"/>
</dbReference>
<dbReference type="InterPro" id="IPR016194">
    <property type="entry name" value="SPOC-like_C_dom_sf"/>
</dbReference>
<dbReference type="SUPFAM" id="SSF100939">
    <property type="entry name" value="SPOC domain-like"/>
    <property type="match status" value="2"/>
</dbReference>
<accession>A0A183UCJ4</accession>
<evidence type="ECO:0000256" key="1">
    <source>
        <dbReference type="ARBA" id="ARBA00004123"/>
    </source>
</evidence>